<proteinExistence type="predicted"/>
<feature type="domain" description="Myb-like" evidence="5">
    <location>
        <begin position="585"/>
        <end position="645"/>
    </location>
</feature>
<keyword evidence="2" id="KW-0238">DNA-binding</keyword>
<sequence>MDRRFLSNMMASFHQAKPVDPHSVVVVKKPAKTSSKVVATPSTPQQMAVGTKAKNGEVIKKKKKKPPSGTLSVEAVIAKRKRKEERKLLKEAAAAQGQRPETSQESVVGRTTSASEIVLLPDVTPVQQLPESQTPTHLASNPPAIRKKPKKPKKDKRPNVEPSRAVEVPVAQAVGPEIIEILDTDDEDVRPTTLVSHPSRAPTIQVSSSGAAAAVVSSSGMKKKKVSSSKEKTFSTSHIPSMNATAIASSSSREKTPIPQTSSPNTTIAIISPSSTMRTKKVSSSEKKSQKAEKAARKQARAERRARKAERRAKRAGKDKDKDSAAAVTSTGFVAALDVGGATDSARKQGKKKDKQKKTLRAAWAPGGRKEIPIVIEEERERSPSPLLTVEDRDRKEREAEDRFNLMMLEVGNAAIPVKRPDEEIEEAWKMELRCSVEMTNVKLAEKGVKLRKGRFSQTEKAIMLTEVERFRKAHGMSHAELQNILTVKTRKTASLRRAAASHVVRNLPGRTLKLTRATFAKWFHSQNNGAAWTEAQEDEVWGLTQMYPRQWTKIGSLVDRDPDAVHLRYQSYILPRKRGGANVKGPWSEAEDQELTKLITDQMHAHGWSITEPPPRQFSWSQVAENLTRWRPPYRCKDRWYSALLRRHWDPIPTETRISMLNL</sequence>
<evidence type="ECO:0000256" key="3">
    <source>
        <dbReference type="ARBA" id="ARBA00023242"/>
    </source>
</evidence>
<dbReference type="PANTHER" id="PTHR46380:SF2">
    <property type="entry name" value="CYCLIN-D-BINDING MYB-LIKE TRANSCRIPTION FACTOR 1"/>
    <property type="match status" value="1"/>
</dbReference>
<feature type="compositionally biased region" description="Basic residues" evidence="4">
    <location>
        <begin position="348"/>
        <end position="360"/>
    </location>
</feature>
<dbReference type="GO" id="GO:0003700">
    <property type="term" value="F:DNA-binding transcription factor activity"/>
    <property type="evidence" value="ECO:0007669"/>
    <property type="project" value="TreeGrafter"/>
</dbReference>
<protein>
    <recommendedName>
        <fullName evidence="5">Myb-like domain-containing protein</fullName>
    </recommendedName>
</protein>
<feature type="region of interest" description="Disordered" evidence="4">
    <location>
        <begin position="183"/>
        <end position="326"/>
    </location>
</feature>
<feature type="region of interest" description="Disordered" evidence="4">
    <location>
        <begin position="36"/>
        <end position="72"/>
    </location>
</feature>
<dbReference type="PROSITE" id="PS50090">
    <property type="entry name" value="MYB_LIKE"/>
    <property type="match status" value="1"/>
</dbReference>
<evidence type="ECO:0000256" key="4">
    <source>
        <dbReference type="SAM" id="MobiDB-lite"/>
    </source>
</evidence>
<dbReference type="CDD" id="cd00167">
    <property type="entry name" value="SANT"/>
    <property type="match status" value="1"/>
</dbReference>
<dbReference type="Pfam" id="PF13921">
    <property type="entry name" value="Myb_DNA-bind_6"/>
    <property type="match status" value="1"/>
</dbReference>
<dbReference type="EMBL" id="JABELV010000008">
    <property type="protein sequence ID" value="KAG7571349.1"/>
    <property type="molecule type" value="Genomic_DNA"/>
</dbReference>
<evidence type="ECO:0000256" key="2">
    <source>
        <dbReference type="ARBA" id="ARBA00023125"/>
    </source>
</evidence>
<feature type="compositionally biased region" description="Basic residues" evidence="4">
    <location>
        <begin position="304"/>
        <end position="315"/>
    </location>
</feature>
<dbReference type="InterPro" id="IPR051651">
    <property type="entry name" value="DMTF1_DNA-bind_reg"/>
</dbReference>
<dbReference type="SUPFAM" id="SSF46689">
    <property type="entry name" value="Homeodomain-like"/>
    <property type="match status" value="2"/>
</dbReference>
<feature type="compositionally biased region" description="Polar residues" evidence="4">
    <location>
        <begin position="130"/>
        <end position="139"/>
    </location>
</feature>
<feature type="compositionally biased region" description="Basic and acidic residues" evidence="4">
    <location>
        <begin position="283"/>
        <end position="303"/>
    </location>
</feature>
<comment type="subcellular location">
    <subcellularLocation>
        <location evidence="1">Nucleus</location>
    </subcellularLocation>
</comment>
<organism evidence="6 7">
    <name type="scientific">Filobasidium floriforme</name>
    <dbReference type="NCBI Taxonomy" id="5210"/>
    <lineage>
        <taxon>Eukaryota</taxon>
        <taxon>Fungi</taxon>
        <taxon>Dikarya</taxon>
        <taxon>Basidiomycota</taxon>
        <taxon>Agaricomycotina</taxon>
        <taxon>Tremellomycetes</taxon>
        <taxon>Filobasidiales</taxon>
        <taxon>Filobasidiaceae</taxon>
        <taxon>Filobasidium</taxon>
    </lineage>
</organism>
<feature type="region of interest" description="Disordered" evidence="4">
    <location>
        <begin position="87"/>
        <end position="110"/>
    </location>
</feature>
<evidence type="ECO:0000313" key="7">
    <source>
        <dbReference type="Proteomes" id="UP000812966"/>
    </source>
</evidence>
<feature type="compositionally biased region" description="Basic residues" evidence="4">
    <location>
        <begin position="145"/>
        <end position="156"/>
    </location>
</feature>
<dbReference type="Proteomes" id="UP000812966">
    <property type="component" value="Unassembled WGS sequence"/>
</dbReference>
<evidence type="ECO:0000256" key="1">
    <source>
        <dbReference type="ARBA" id="ARBA00004123"/>
    </source>
</evidence>
<dbReference type="InterPro" id="IPR009057">
    <property type="entry name" value="Homeodomain-like_sf"/>
</dbReference>
<dbReference type="GO" id="GO:0005634">
    <property type="term" value="C:nucleus"/>
    <property type="evidence" value="ECO:0007669"/>
    <property type="project" value="UniProtKB-SubCell"/>
</dbReference>
<dbReference type="PANTHER" id="PTHR46380">
    <property type="entry name" value="CYCLIN-D-BINDING MYB-LIKE TRANSCRIPTION FACTOR 1"/>
    <property type="match status" value="1"/>
</dbReference>
<keyword evidence="7" id="KW-1185">Reference proteome</keyword>
<dbReference type="AlphaFoldDB" id="A0A8K0JRS0"/>
<reference evidence="6" key="1">
    <citation type="submission" date="2020-04" db="EMBL/GenBank/DDBJ databases">
        <title>Analysis of mating type loci in Filobasidium floriforme.</title>
        <authorList>
            <person name="Nowrousian M."/>
        </authorList>
    </citation>
    <scope>NUCLEOTIDE SEQUENCE</scope>
    <source>
        <strain evidence="6">CBS 6242</strain>
    </source>
</reference>
<dbReference type="InterPro" id="IPR001005">
    <property type="entry name" value="SANT/Myb"/>
</dbReference>
<feature type="region of interest" description="Disordered" evidence="4">
    <location>
        <begin position="342"/>
        <end position="364"/>
    </location>
</feature>
<dbReference type="SMART" id="SM00717">
    <property type="entry name" value="SANT"/>
    <property type="match status" value="2"/>
</dbReference>
<comment type="caution">
    <text evidence="6">The sequence shown here is derived from an EMBL/GenBank/DDBJ whole genome shotgun (WGS) entry which is preliminary data.</text>
</comment>
<feature type="compositionally biased region" description="Low complexity" evidence="4">
    <location>
        <begin position="206"/>
        <end position="220"/>
    </location>
</feature>
<dbReference type="Gene3D" id="1.10.10.60">
    <property type="entry name" value="Homeodomain-like"/>
    <property type="match status" value="1"/>
</dbReference>
<feature type="compositionally biased region" description="Polar residues" evidence="4">
    <location>
        <begin position="99"/>
        <end position="110"/>
    </location>
</feature>
<dbReference type="GO" id="GO:0000976">
    <property type="term" value="F:transcription cis-regulatory region binding"/>
    <property type="evidence" value="ECO:0007669"/>
    <property type="project" value="TreeGrafter"/>
</dbReference>
<accession>A0A8K0JRS0</accession>
<keyword evidence="3" id="KW-0539">Nucleus</keyword>
<gene>
    <name evidence="6" type="ORF">FFLO_00701</name>
</gene>
<feature type="region of interest" description="Disordered" evidence="4">
    <location>
        <begin position="130"/>
        <end position="168"/>
    </location>
</feature>
<name>A0A8K0JRS0_9TREE</name>
<evidence type="ECO:0000313" key="6">
    <source>
        <dbReference type="EMBL" id="KAG7571349.1"/>
    </source>
</evidence>
<feature type="compositionally biased region" description="Polar residues" evidence="4">
    <location>
        <begin position="234"/>
        <end position="251"/>
    </location>
</feature>
<feature type="compositionally biased region" description="Polar residues" evidence="4">
    <location>
        <begin position="36"/>
        <end position="48"/>
    </location>
</feature>
<feature type="compositionally biased region" description="Polar residues" evidence="4">
    <location>
        <begin position="258"/>
        <end position="277"/>
    </location>
</feature>
<evidence type="ECO:0000259" key="5">
    <source>
        <dbReference type="PROSITE" id="PS50090"/>
    </source>
</evidence>